<dbReference type="GO" id="GO:0042981">
    <property type="term" value="P:regulation of apoptotic process"/>
    <property type="evidence" value="ECO:0007669"/>
    <property type="project" value="InterPro"/>
</dbReference>
<evidence type="ECO:0000313" key="1">
    <source>
        <dbReference type="EnsemblMetazoa" id="PPA42008.1"/>
    </source>
</evidence>
<dbReference type="AlphaFoldDB" id="A0A2A6BZX1"/>
<dbReference type="EnsemblMetazoa" id="PPA42008.1">
    <property type="protein sequence ID" value="PPA42008.1"/>
    <property type="gene ID" value="WBGene00280377"/>
</dbReference>
<evidence type="ECO:0000313" key="2">
    <source>
        <dbReference type="Proteomes" id="UP000005239"/>
    </source>
</evidence>
<reference evidence="2" key="1">
    <citation type="journal article" date="2008" name="Nat. Genet.">
        <title>The Pristionchus pacificus genome provides a unique perspective on nematode lifestyle and parasitism.</title>
        <authorList>
            <person name="Dieterich C."/>
            <person name="Clifton S.W."/>
            <person name="Schuster L.N."/>
            <person name="Chinwalla A."/>
            <person name="Delehaunty K."/>
            <person name="Dinkelacker I."/>
            <person name="Fulton L."/>
            <person name="Fulton R."/>
            <person name="Godfrey J."/>
            <person name="Minx P."/>
            <person name="Mitreva M."/>
            <person name="Roeseler W."/>
            <person name="Tian H."/>
            <person name="Witte H."/>
            <person name="Yang S.P."/>
            <person name="Wilson R.K."/>
            <person name="Sommer R.J."/>
        </authorList>
    </citation>
    <scope>NUCLEOTIDE SEQUENCE [LARGE SCALE GENOMIC DNA]</scope>
    <source>
        <strain evidence="2">PS312</strain>
    </source>
</reference>
<gene>
    <name evidence="1" type="primary">WBGene00280377</name>
</gene>
<reference evidence="1" key="2">
    <citation type="submission" date="2022-06" db="UniProtKB">
        <authorList>
            <consortium name="EnsemblMetazoa"/>
        </authorList>
    </citation>
    <scope>IDENTIFICATION</scope>
    <source>
        <strain evidence="1">PS312</strain>
    </source>
</reference>
<proteinExistence type="predicted"/>
<accession>A0A8R1UYW6</accession>
<protein>
    <submittedName>
        <fullName evidence="1">Uncharacterized protein</fullName>
    </submittedName>
</protein>
<keyword evidence="2" id="KW-1185">Reference proteome</keyword>
<organism evidence="1 2">
    <name type="scientific">Pristionchus pacificus</name>
    <name type="common">Parasitic nematode worm</name>
    <dbReference type="NCBI Taxonomy" id="54126"/>
    <lineage>
        <taxon>Eukaryota</taxon>
        <taxon>Metazoa</taxon>
        <taxon>Ecdysozoa</taxon>
        <taxon>Nematoda</taxon>
        <taxon>Chromadorea</taxon>
        <taxon>Rhabditida</taxon>
        <taxon>Rhabditina</taxon>
        <taxon>Diplogasteromorpha</taxon>
        <taxon>Diplogasteroidea</taxon>
        <taxon>Neodiplogasteridae</taxon>
        <taxon>Pristionchus</taxon>
    </lineage>
</organism>
<dbReference type="Gene3D" id="1.10.437.10">
    <property type="entry name" value="Blc2-like"/>
    <property type="match status" value="1"/>
</dbReference>
<name>A0A2A6BZX1_PRIPA</name>
<accession>A0A2A6BZX1</accession>
<sequence length="173" mass="19737">MRLFARSKTNNPKEISYEQVGHLIAVAGIVCKEKARKGKVNGISDVAHFTIRLIDSRVRTSWSHTGRSWEGCWNTIDFMIVDRAHRRPSSILPYSPFHPVITIPWTFYGKHMLIATAGVLGTITAYRIFKIIQATSKGLDFNTASHIFKCRIHRSEDTESALAVDRWCWCTML</sequence>
<dbReference type="InterPro" id="IPR036834">
    <property type="entry name" value="Bcl-2-like_sf"/>
</dbReference>
<dbReference type="Proteomes" id="UP000005239">
    <property type="component" value="Unassembled WGS sequence"/>
</dbReference>